<name>A0A381RCU2_9ZZZZ</name>
<accession>A0A381RCU2</accession>
<dbReference type="InterPro" id="IPR005920">
    <property type="entry name" value="HutI"/>
</dbReference>
<dbReference type="AlphaFoldDB" id="A0A381RCU2"/>
<evidence type="ECO:0000256" key="6">
    <source>
        <dbReference type="ARBA" id="ARBA00022833"/>
    </source>
</evidence>
<proteinExistence type="predicted"/>
<evidence type="ECO:0000256" key="1">
    <source>
        <dbReference type="ARBA" id="ARBA00005023"/>
    </source>
</evidence>
<evidence type="ECO:0000256" key="5">
    <source>
        <dbReference type="ARBA" id="ARBA00022808"/>
    </source>
</evidence>
<dbReference type="NCBIfam" id="TIGR01224">
    <property type="entry name" value="hutI"/>
    <property type="match status" value="1"/>
</dbReference>
<dbReference type="SUPFAM" id="SSF51338">
    <property type="entry name" value="Composite domain of metallo-dependent hydrolases"/>
    <property type="match status" value="1"/>
</dbReference>
<dbReference type="GO" id="GO:0005737">
    <property type="term" value="C:cytoplasm"/>
    <property type="evidence" value="ECO:0007669"/>
    <property type="project" value="InterPro"/>
</dbReference>
<evidence type="ECO:0000256" key="2">
    <source>
        <dbReference type="ARBA" id="ARBA00012864"/>
    </source>
</evidence>
<gene>
    <name evidence="8" type="ORF">METZ01_LOCUS42334</name>
</gene>
<dbReference type="GO" id="GO:0046872">
    <property type="term" value="F:metal ion binding"/>
    <property type="evidence" value="ECO:0007669"/>
    <property type="project" value="UniProtKB-KW"/>
</dbReference>
<reference evidence="8" key="1">
    <citation type="submission" date="2018-05" db="EMBL/GenBank/DDBJ databases">
        <authorList>
            <person name="Lanie J.A."/>
            <person name="Ng W.-L."/>
            <person name="Kazmierczak K.M."/>
            <person name="Andrzejewski T.M."/>
            <person name="Davidsen T.M."/>
            <person name="Wayne K.J."/>
            <person name="Tettelin H."/>
            <person name="Glass J.I."/>
            <person name="Rusch D."/>
            <person name="Podicherti R."/>
            <person name="Tsui H.-C.T."/>
            <person name="Winkler M.E."/>
        </authorList>
    </citation>
    <scope>NUCLEOTIDE SEQUENCE</scope>
</reference>
<dbReference type="PANTHER" id="PTHR42752:SF1">
    <property type="entry name" value="IMIDAZOLONEPROPIONASE-RELATED"/>
    <property type="match status" value="1"/>
</dbReference>
<dbReference type="GO" id="GO:0050480">
    <property type="term" value="F:imidazolonepropionase activity"/>
    <property type="evidence" value="ECO:0007669"/>
    <property type="project" value="UniProtKB-EC"/>
</dbReference>
<keyword evidence="7" id="KW-0408">Iron</keyword>
<keyword evidence="3" id="KW-0479">Metal-binding</keyword>
<dbReference type="InterPro" id="IPR011059">
    <property type="entry name" value="Metal-dep_hydrolase_composite"/>
</dbReference>
<dbReference type="EC" id="3.5.2.7" evidence="2"/>
<feature type="non-terminal residue" evidence="8">
    <location>
        <position position="272"/>
    </location>
</feature>
<sequence>MKTKITNISTICTWSPAEGKLLTLSDVEILVEDSTIIQISKTVGGAEEEIDADGALITPGFVDSHTHPIFSGNRANEFGMRVSGKSYEEIASMGGGIISSINGVRNASEEQLLEECLERINFFLVHGTTTIEAKSGYGLTIEDELKSLRVIKRLNESSPLDIIPTFMGAHAFPPEFKNDHQGYVRLICEEMIPVVAEENLAEFCDVFCENGYFTLDDSRKILETAKEYGLTPRLHADEFVDSGAAGLSAEVGAISADHLMAVSDEGIQKMAE</sequence>
<dbReference type="SUPFAM" id="SSF51556">
    <property type="entry name" value="Metallo-dependent hydrolases"/>
    <property type="match status" value="1"/>
</dbReference>
<keyword evidence="5" id="KW-0369">Histidine metabolism</keyword>
<dbReference type="PANTHER" id="PTHR42752">
    <property type="entry name" value="IMIDAZOLONEPROPIONASE"/>
    <property type="match status" value="1"/>
</dbReference>
<evidence type="ECO:0000256" key="3">
    <source>
        <dbReference type="ARBA" id="ARBA00022723"/>
    </source>
</evidence>
<dbReference type="EMBL" id="UINC01001817">
    <property type="protein sequence ID" value="SUZ89480.1"/>
    <property type="molecule type" value="Genomic_DNA"/>
</dbReference>
<organism evidence="8">
    <name type="scientific">marine metagenome</name>
    <dbReference type="NCBI Taxonomy" id="408172"/>
    <lineage>
        <taxon>unclassified sequences</taxon>
        <taxon>metagenomes</taxon>
        <taxon>ecological metagenomes</taxon>
    </lineage>
</organism>
<comment type="pathway">
    <text evidence="1">Amino-acid degradation.</text>
</comment>
<evidence type="ECO:0000313" key="8">
    <source>
        <dbReference type="EMBL" id="SUZ89480.1"/>
    </source>
</evidence>
<dbReference type="Gene3D" id="3.20.20.140">
    <property type="entry name" value="Metal-dependent hydrolases"/>
    <property type="match status" value="1"/>
</dbReference>
<keyword evidence="6" id="KW-0862">Zinc</keyword>
<dbReference type="InterPro" id="IPR032466">
    <property type="entry name" value="Metal_Hydrolase"/>
</dbReference>
<evidence type="ECO:0000256" key="4">
    <source>
        <dbReference type="ARBA" id="ARBA00022801"/>
    </source>
</evidence>
<dbReference type="GO" id="GO:0019556">
    <property type="term" value="P:L-histidine catabolic process to glutamate and formamide"/>
    <property type="evidence" value="ECO:0007669"/>
    <property type="project" value="InterPro"/>
</dbReference>
<keyword evidence="4" id="KW-0378">Hydrolase</keyword>
<dbReference type="Gene3D" id="2.30.40.10">
    <property type="entry name" value="Urease, subunit C, domain 1"/>
    <property type="match status" value="1"/>
</dbReference>
<protein>
    <recommendedName>
        <fullName evidence="2">imidazolonepropionase</fullName>
        <ecNumber evidence="2">3.5.2.7</ecNumber>
    </recommendedName>
</protein>
<evidence type="ECO:0000256" key="7">
    <source>
        <dbReference type="ARBA" id="ARBA00023004"/>
    </source>
</evidence>